<dbReference type="Proteomes" id="UP001152747">
    <property type="component" value="Unassembled WGS sequence"/>
</dbReference>
<dbReference type="GO" id="GO:0045944">
    <property type="term" value="P:positive regulation of transcription by RNA polymerase II"/>
    <property type="evidence" value="ECO:0007669"/>
    <property type="project" value="TreeGrafter"/>
</dbReference>
<feature type="compositionally biased region" description="Polar residues" evidence="1">
    <location>
        <begin position="267"/>
        <end position="276"/>
    </location>
</feature>
<feature type="compositionally biased region" description="Basic and acidic residues" evidence="1">
    <location>
        <begin position="285"/>
        <end position="296"/>
    </location>
</feature>
<evidence type="ECO:0000313" key="3">
    <source>
        <dbReference type="EMBL" id="CAI5452307.1"/>
    </source>
</evidence>
<feature type="region of interest" description="Disordered" evidence="1">
    <location>
        <begin position="182"/>
        <end position="420"/>
    </location>
</feature>
<evidence type="ECO:0000313" key="4">
    <source>
        <dbReference type="Proteomes" id="UP001152747"/>
    </source>
</evidence>
<evidence type="ECO:0000259" key="2">
    <source>
        <dbReference type="Pfam" id="PF23154"/>
    </source>
</evidence>
<feature type="region of interest" description="Disordered" evidence="1">
    <location>
        <begin position="649"/>
        <end position="706"/>
    </location>
</feature>
<dbReference type="PANTHER" id="PTHR13136">
    <property type="entry name" value="TESTIS DEVELOPMENT PROTEIN PRTD"/>
    <property type="match status" value="1"/>
</dbReference>
<name>A0A9P1N922_9PELO</name>
<dbReference type="OrthoDB" id="6415022at2759"/>
<dbReference type="EMBL" id="CANHGI010000005">
    <property type="protein sequence ID" value="CAI5452307.1"/>
    <property type="molecule type" value="Genomic_DNA"/>
</dbReference>
<feature type="compositionally biased region" description="Polar residues" evidence="1">
    <location>
        <begin position="1361"/>
        <end position="1370"/>
    </location>
</feature>
<evidence type="ECO:0000256" key="1">
    <source>
        <dbReference type="SAM" id="MobiDB-lite"/>
    </source>
</evidence>
<reference evidence="3" key="1">
    <citation type="submission" date="2022-11" db="EMBL/GenBank/DDBJ databases">
        <authorList>
            <person name="Kikuchi T."/>
        </authorList>
    </citation>
    <scope>NUCLEOTIDE SEQUENCE</scope>
    <source>
        <strain evidence="3">PS1010</strain>
    </source>
</reference>
<feature type="compositionally biased region" description="Basic and acidic residues" evidence="1">
    <location>
        <begin position="232"/>
        <end position="266"/>
    </location>
</feature>
<keyword evidence="4" id="KW-1185">Reference proteome</keyword>
<feature type="compositionally biased region" description="Polar residues" evidence="1">
    <location>
        <begin position="131"/>
        <end position="155"/>
    </location>
</feature>
<comment type="caution">
    <text evidence="3">The sequence shown here is derived from an EMBL/GenBank/DDBJ whole genome shotgun (WGS) entry which is preliminary data.</text>
</comment>
<feature type="region of interest" description="Disordered" evidence="1">
    <location>
        <begin position="1359"/>
        <end position="1441"/>
    </location>
</feature>
<gene>
    <name evidence="3" type="ORF">CAMP_LOCUS14944</name>
</gene>
<feature type="compositionally biased region" description="Basic and acidic residues" evidence="1">
    <location>
        <begin position="303"/>
        <end position="336"/>
    </location>
</feature>
<feature type="domain" description="KANSL3 helical" evidence="2">
    <location>
        <begin position="845"/>
        <end position="1012"/>
    </location>
</feature>
<feature type="compositionally biased region" description="Low complexity" evidence="1">
    <location>
        <begin position="16"/>
        <end position="34"/>
    </location>
</feature>
<feature type="compositionally biased region" description="Low complexity" evidence="1">
    <location>
        <begin position="683"/>
        <end position="693"/>
    </location>
</feature>
<feature type="compositionally biased region" description="Low complexity" evidence="1">
    <location>
        <begin position="651"/>
        <end position="661"/>
    </location>
</feature>
<feature type="region of interest" description="Disordered" evidence="1">
    <location>
        <begin position="1"/>
        <end position="83"/>
    </location>
</feature>
<accession>A0A9P1N922</accession>
<feature type="compositionally biased region" description="Pro residues" evidence="1">
    <location>
        <begin position="1417"/>
        <end position="1426"/>
    </location>
</feature>
<organism evidence="3 4">
    <name type="scientific">Caenorhabditis angaria</name>
    <dbReference type="NCBI Taxonomy" id="860376"/>
    <lineage>
        <taxon>Eukaryota</taxon>
        <taxon>Metazoa</taxon>
        <taxon>Ecdysozoa</taxon>
        <taxon>Nematoda</taxon>
        <taxon>Chromadorea</taxon>
        <taxon>Rhabditida</taxon>
        <taxon>Rhabditina</taxon>
        <taxon>Rhabditomorpha</taxon>
        <taxon>Rhabditoidea</taxon>
        <taxon>Rhabditidae</taxon>
        <taxon>Peloderinae</taxon>
        <taxon>Caenorhabditis</taxon>
    </lineage>
</organism>
<feature type="region of interest" description="Disordered" evidence="1">
    <location>
        <begin position="121"/>
        <end position="163"/>
    </location>
</feature>
<dbReference type="GO" id="GO:0044545">
    <property type="term" value="C:NSL complex"/>
    <property type="evidence" value="ECO:0007669"/>
    <property type="project" value="TreeGrafter"/>
</dbReference>
<dbReference type="Pfam" id="PF23154">
    <property type="entry name" value="KANSL3_1st"/>
    <property type="match status" value="1"/>
</dbReference>
<dbReference type="PANTHER" id="PTHR13136:SF16">
    <property type="entry name" value="KAT8 REGULATORY NSL COMPLEX SUBUNIT 3"/>
    <property type="match status" value="1"/>
</dbReference>
<sequence>MDLLDLKIDLSSVGPSSSTASTRSKRTSTAASATPNKVSTPNKTAEQEDAGSSKRQRVKTARRYSPSPEPTKKSRSSTGVSTAGRGRVVKRCNLSDLLNYIPKARCEFVLPADFFDSQNANKKVTRKSAIKTPTQSAQRNSTPKQNKQSSSTPLASPSVVAKLSKTKEKVEKVTVVDLKKKTPTKSTPKSVVEPEKQSVQKSVSAENNEAKEETPNKKTGRNRKSVVDPVVVEEKKEKNQEDAEESSKKETNKEDSRKSSVLEKTENVVNSENTARNNRRIRRKSAIDEKEKIEEKEKEEEKEEVKNKAGNEKEEKKDEKQVKTVEKEKKKEEIPHVEPVVKQSKPSASRSIRKVPTIKAKESSSTPNLSKKPEVSSPNPNSALAIKRRMGISKSSERRSLARKRTTESPAADVVAEEEEDLKLEDKKVEIIEEEVKEPEIVEPPVVLEEKHIEADIPTSSNAPQEPTPVPIPIVPKKKTVPIVPAVVQPVRSSNRRSKPNRIYGDDFDMDPSIKKVLESTMNRKSAEVEPKVDVEDFAKSQQVIPTPTPKPVVARPPTIRFGCLRGYRPSKKEFISGTVFEDGKEVIVNDIINDVLDKLMLDVCADGVAKHAFIATDYKKTKAGRREDNFEKRKIIEAKRLEIDMRTPKSKPLNLPSSSNYIPYENEENSTKRKRIPKVTSDDYLYGSSYGSQPKTPKETVSEGFDEKKIQDGRDFLAREFDMEMEQLMTEERVKMSATEKEKSEKKTKLPLSLDDYMIQRDVKNRPECGIKLMDDETNKNVATDSDDVFFYELLSDYPTTSSAATTMEVGQENAESDEEIDIGGPECLNSAQLLEEHVNIMLKCHGDSLAAADAIEKIMSRPTNSDGTDYKLANVIERAASEQPERIMRILIAVVDVIKSQYLLETTPSVKKYNIESSIFNSTNFNAQKLKNAFVMFDVPQRDAVCWVHAFLVEHLPVHFLAPYLVLLKHAKSMTSSYIGFVVKDKYKDSPTWKQVSKIILNHVSTKSFDPEADPIDRTIIRNCQSDVVFLLVTPVMSVGDFYNKPRAFEYLFRWLKLIGHPDSEFIKPNDENNDDSATIAEYTCDNLVDVICEKVRQKYQANSNCRIVLVGYGWTTFAAHFAANNVNGISAIISLGFPVVGKFGRRGGADDDILLNYCPTLFVVGAEGEHFNNVAMKDLRSSMLNTSGLVVVGHANDELIVPANILSKLGITQKVVFRLIFEKIIKFLELDDTHWERTKLFPMDLNNVLRIDPVICKGGEKTALIPSPSPSTLLTPSPAHLAMAQGAAPILAAARRATVAVGVDDFPRQMAQPILPKKRKIDYSQLTGSTNSPSVDARLKFKETLMKRVQVPEILPQRLSSDSNTTIERGDLRYRSQTLSGTGITPSSHSSSLRPSVIPQSRFAGGLSVSRGPPSKPSTPQPSPKESGLVDPASISLA</sequence>
<feature type="compositionally biased region" description="Polar residues" evidence="1">
    <location>
        <begin position="1378"/>
        <end position="1389"/>
    </location>
</feature>
<dbReference type="InterPro" id="IPR056519">
    <property type="entry name" value="KANSL3_1st"/>
</dbReference>
<protein>
    <recommendedName>
        <fullName evidence="2">KANSL3 helical domain-containing protein</fullName>
    </recommendedName>
</protein>
<feature type="compositionally biased region" description="Polar residues" evidence="1">
    <location>
        <begin position="35"/>
        <end position="44"/>
    </location>
</feature>
<dbReference type="InterPro" id="IPR026555">
    <property type="entry name" value="NSL3/Tex30"/>
</dbReference>
<proteinExistence type="predicted"/>
<feature type="compositionally biased region" description="Basic and acidic residues" evidence="1">
    <location>
        <begin position="697"/>
        <end position="706"/>
    </location>
</feature>